<dbReference type="Proteomes" id="UP000002499">
    <property type="component" value="Unassembled WGS sequence"/>
</dbReference>
<dbReference type="EMBL" id="GL698472">
    <property type="protein sequence ID" value="EFY92972.1"/>
    <property type="molecule type" value="Genomic_DNA"/>
</dbReference>
<dbReference type="AlphaFoldDB" id="E9DTB7"/>
<keyword evidence="4" id="KW-1185">Reference proteome</keyword>
<feature type="region of interest" description="Disordered" evidence="1">
    <location>
        <begin position="417"/>
        <end position="478"/>
    </location>
</feature>
<reference evidence="3 4" key="1">
    <citation type="journal article" date="2011" name="PLoS Genet.">
        <title>Genome sequencing and comparative transcriptomics of the model entomopathogenic fungi Metarhizium anisopliae and M. acridum.</title>
        <authorList>
            <person name="Gao Q."/>
            <person name="Jin K."/>
            <person name="Ying S.H."/>
            <person name="Zhang Y."/>
            <person name="Xiao G."/>
            <person name="Shang Y."/>
            <person name="Duan Z."/>
            <person name="Hu X."/>
            <person name="Xie X.Q."/>
            <person name="Zhou G."/>
            <person name="Peng G."/>
            <person name="Luo Z."/>
            <person name="Huang W."/>
            <person name="Wang B."/>
            <person name="Fang W."/>
            <person name="Wang S."/>
            <person name="Zhong Y."/>
            <person name="Ma L.J."/>
            <person name="St Leger R.J."/>
            <person name="Zhao G.P."/>
            <person name="Pei Y."/>
            <person name="Feng M.G."/>
            <person name="Xia Y."/>
            <person name="Wang C."/>
        </authorList>
    </citation>
    <scope>NUCLEOTIDE SEQUENCE [LARGE SCALE GENOMIC DNA]</scope>
    <source>
        <strain evidence="3 4">CQMa 102</strain>
    </source>
</reference>
<evidence type="ECO:0000256" key="1">
    <source>
        <dbReference type="SAM" id="MobiDB-lite"/>
    </source>
</evidence>
<feature type="transmembrane region" description="Helical" evidence="2">
    <location>
        <begin position="325"/>
        <end position="346"/>
    </location>
</feature>
<protein>
    <submittedName>
        <fullName evidence="3">Putative exo-alpha-sialidase / neuraminidase</fullName>
    </submittedName>
</protein>
<organism evidence="4">
    <name type="scientific">Metarhizium acridum (strain CQMa 102)</name>
    <dbReference type="NCBI Taxonomy" id="655827"/>
    <lineage>
        <taxon>Eukaryota</taxon>
        <taxon>Fungi</taxon>
        <taxon>Dikarya</taxon>
        <taxon>Ascomycota</taxon>
        <taxon>Pezizomycotina</taxon>
        <taxon>Sordariomycetes</taxon>
        <taxon>Hypocreomycetidae</taxon>
        <taxon>Hypocreales</taxon>
        <taxon>Clavicipitaceae</taxon>
        <taxon>Metarhizium</taxon>
    </lineage>
</organism>
<evidence type="ECO:0000313" key="4">
    <source>
        <dbReference type="Proteomes" id="UP000002499"/>
    </source>
</evidence>
<dbReference type="InParanoid" id="E9DTB7"/>
<gene>
    <name evidence="3" type="ORF">MAC_00755</name>
</gene>
<dbReference type="OMA" id="GETDAKW"/>
<proteinExistence type="predicted"/>
<keyword evidence="2" id="KW-1133">Transmembrane helix</keyword>
<evidence type="ECO:0000313" key="3">
    <source>
        <dbReference type="EMBL" id="EFY92972.1"/>
    </source>
</evidence>
<accession>E9DTB7</accession>
<evidence type="ECO:0000256" key="2">
    <source>
        <dbReference type="SAM" id="Phobius"/>
    </source>
</evidence>
<dbReference type="OrthoDB" id="5426678at2759"/>
<sequence length="607" mass="65805">MLSVLNDILPPASTGPNGPNVLACILARDFDPPESFPGAASCFSQTYIPSEGFPAPLVCNRQPSGHVTSISLPSHPSSTPPVSPFPGPVRRNTMQLPAVTFSLLAIARLTTALEVTPGSRCAVECLDSPGGNEFSTSDSTTTVDDISCKDLDYSTTDTGIKFRKCLDCLQHSKKVDKTESDLKWYIYNLRYTLTTCMYAAPKAVNNGTVAAQCNIDKACQAMKEPLIEPGFNANPNTTWDYCTANNGAFMGPNLSPCISCLQATEGEAYFSNFLAALEAGCRQAPEDGALLSLSGSVFTTSPINTTEPSPNDQGNQSSGSLSPSAIAGIAIGVFLIFLLATALLVVHFRRERSWNEWEQSCYYSNFQPPAAYPEQPMSQAYRRYYTGNAFSEKAHPVQPNSCGEYYDRVEAELAAAAARQNKQVNPAPQSHVSSSPTIHNQDDTPAAGSVCRPRSFGHVTPARTPSPPPETHTHRRSNTPDSFAVQAYLNAAEDSARLAARKSLHPTSYAPEPQNRRTSAVSTPYLPYMPKLRIPKIFIGGRGSRDAREMHISPPLMTHDPRFHDIPMAGPMGMARDRVPPPLVNIARKDGYIEVPLRSGESTLYGY</sequence>
<feature type="compositionally biased region" description="Polar residues" evidence="1">
    <location>
        <begin position="420"/>
        <end position="439"/>
    </location>
</feature>
<keyword evidence="2" id="KW-0472">Membrane</keyword>
<name>E9DTB7_METAQ</name>
<keyword evidence="2" id="KW-0812">Transmembrane</keyword>
<dbReference type="HOGENOM" id="CLU_031222_3_1_1"/>
<dbReference type="eggNOG" id="ENOG502SSVT">
    <property type="taxonomic scope" value="Eukaryota"/>
</dbReference>